<dbReference type="SUPFAM" id="SSF55120">
    <property type="entry name" value="Pseudouridine synthase"/>
    <property type="match status" value="1"/>
</dbReference>
<dbReference type="EMBL" id="CAFBLJ010000006">
    <property type="protein sequence ID" value="CAB4856662.1"/>
    <property type="molecule type" value="Genomic_DNA"/>
</dbReference>
<reference evidence="9" key="1">
    <citation type="submission" date="2020-05" db="EMBL/GenBank/DDBJ databases">
        <authorList>
            <person name="Chiriac C."/>
            <person name="Salcher M."/>
            <person name="Ghai R."/>
            <person name="Kavagutti S V."/>
        </authorList>
    </citation>
    <scope>NUCLEOTIDE SEQUENCE</scope>
</reference>
<organism evidence="9">
    <name type="scientific">freshwater metagenome</name>
    <dbReference type="NCBI Taxonomy" id="449393"/>
    <lineage>
        <taxon>unclassified sequences</taxon>
        <taxon>metagenomes</taxon>
        <taxon>ecological metagenomes</taxon>
    </lineage>
</organism>
<dbReference type="Pfam" id="PF01479">
    <property type="entry name" value="S4"/>
    <property type="match status" value="1"/>
</dbReference>
<evidence type="ECO:0000259" key="4">
    <source>
        <dbReference type="SMART" id="SM00363"/>
    </source>
</evidence>
<dbReference type="FunFam" id="3.10.290.10:FF:000003">
    <property type="entry name" value="Pseudouridine synthase"/>
    <property type="match status" value="1"/>
</dbReference>
<dbReference type="Gene3D" id="3.30.70.1560">
    <property type="entry name" value="Alpha-L RNA-binding motif"/>
    <property type="match status" value="1"/>
</dbReference>
<dbReference type="SUPFAM" id="SSF55174">
    <property type="entry name" value="Alpha-L RNA-binding motif"/>
    <property type="match status" value="1"/>
</dbReference>
<feature type="domain" description="RNA-binding S4" evidence="4">
    <location>
        <begin position="25"/>
        <end position="88"/>
    </location>
</feature>
<evidence type="ECO:0000256" key="1">
    <source>
        <dbReference type="ARBA" id="ARBA00008348"/>
    </source>
</evidence>
<dbReference type="InterPro" id="IPR018496">
    <property type="entry name" value="PsdUridine_synth_RsuA/RluB_CS"/>
</dbReference>
<protein>
    <submittedName>
        <fullName evidence="9">Unannotated protein</fullName>
    </submittedName>
</protein>
<dbReference type="Pfam" id="PF00849">
    <property type="entry name" value="PseudoU_synth_2"/>
    <property type="match status" value="1"/>
</dbReference>
<dbReference type="EMBL" id="CAFBPS010000106">
    <property type="protein sequence ID" value="CAB5033803.1"/>
    <property type="molecule type" value="Genomic_DNA"/>
</dbReference>
<dbReference type="InterPro" id="IPR042092">
    <property type="entry name" value="PsdUridine_s_RsuA/RluB/E/F_cat"/>
</dbReference>
<dbReference type="InterPro" id="IPR002942">
    <property type="entry name" value="S4_RNA-bd"/>
</dbReference>
<dbReference type="InterPro" id="IPR036986">
    <property type="entry name" value="S4_RNA-bd_sf"/>
</dbReference>
<dbReference type="GO" id="GO:0003723">
    <property type="term" value="F:RNA binding"/>
    <property type="evidence" value="ECO:0007669"/>
    <property type="project" value="UniProtKB-KW"/>
</dbReference>
<dbReference type="AlphaFoldDB" id="A0A6J7FPG3"/>
<evidence type="ECO:0000313" key="10">
    <source>
        <dbReference type="EMBL" id="CAB5033803.1"/>
    </source>
</evidence>
<accession>A0A6J7FPG3</accession>
<dbReference type="FunFam" id="3.30.70.1560:FF:000001">
    <property type="entry name" value="Pseudouridine synthase"/>
    <property type="match status" value="1"/>
</dbReference>
<dbReference type="EMBL" id="CAEZYH010000129">
    <property type="protein sequence ID" value="CAB4733334.1"/>
    <property type="molecule type" value="Genomic_DNA"/>
</dbReference>
<evidence type="ECO:0000256" key="3">
    <source>
        <dbReference type="ARBA" id="ARBA00023235"/>
    </source>
</evidence>
<dbReference type="CDD" id="cd02870">
    <property type="entry name" value="PseudoU_synth_RsuA_like"/>
    <property type="match status" value="1"/>
</dbReference>
<evidence type="ECO:0000256" key="2">
    <source>
        <dbReference type="ARBA" id="ARBA00022884"/>
    </source>
</evidence>
<dbReference type="InterPro" id="IPR006145">
    <property type="entry name" value="PsdUridine_synth_RsuA/RluA"/>
</dbReference>
<evidence type="ECO:0000313" key="6">
    <source>
        <dbReference type="EMBL" id="CAB4788170.1"/>
    </source>
</evidence>
<evidence type="ECO:0000313" key="7">
    <source>
        <dbReference type="EMBL" id="CAB4822419.1"/>
    </source>
</evidence>
<dbReference type="EMBL" id="CAFAAL010000269">
    <property type="protein sequence ID" value="CAB4822419.1"/>
    <property type="molecule type" value="Genomic_DNA"/>
</dbReference>
<dbReference type="Gene3D" id="3.30.70.580">
    <property type="entry name" value="Pseudouridine synthase I, catalytic domain, N-terminal subdomain"/>
    <property type="match status" value="1"/>
</dbReference>
<dbReference type="GO" id="GO:0005829">
    <property type="term" value="C:cytosol"/>
    <property type="evidence" value="ECO:0007669"/>
    <property type="project" value="UniProtKB-ARBA"/>
</dbReference>
<sequence length="268" mass="29624">MTNREPEPPLWEQLAAQSKQLPQGERLQKVMAVHGFGSRRVCEDIIAEGRVTVNGVLAELGRRVDVEVDVVAVDGVEIGVRPGLVYYLLNKPVGVVTTSNDTHGRPIVVDYVPAEPRVFSVGRLDADTEGLLLMTNDGELANRIAHPSHGVEKEYLAEVAGGEVYQGAIRRLRDGIELEDGVTAPAKVAQPSPGVLRIVIHEGRNRQVRRMCEAIGHPVTRLVRTRIGPLSDRRLKPGEWRELTQPELRLLTEAVALVAQRYDSEHEQ</sequence>
<name>A0A6J7FPG3_9ZZZZ</name>
<dbReference type="PANTHER" id="PTHR47683:SF2">
    <property type="entry name" value="RNA-BINDING S4 DOMAIN-CONTAINING PROTEIN"/>
    <property type="match status" value="1"/>
</dbReference>
<dbReference type="GO" id="GO:0001522">
    <property type="term" value="P:pseudouridine synthesis"/>
    <property type="evidence" value="ECO:0007669"/>
    <property type="project" value="InterPro"/>
</dbReference>
<dbReference type="GO" id="GO:0006364">
    <property type="term" value="P:rRNA processing"/>
    <property type="evidence" value="ECO:0007669"/>
    <property type="project" value="UniProtKB-ARBA"/>
</dbReference>
<dbReference type="SMART" id="SM00363">
    <property type="entry name" value="S4"/>
    <property type="match status" value="1"/>
</dbReference>
<dbReference type="InterPro" id="IPR000748">
    <property type="entry name" value="PsdUridine_synth_RsuA/RluB/E/F"/>
</dbReference>
<dbReference type="EMBL" id="CAEZZP010000181">
    <property type="protein sequence ID" value="CAB4788170.1"/>
    <property type="molecule type" value="Genomic_DNA"/>
</dbReference>
<dbReference type="InterPro" id="IPR020094">
    <property type="entry name" value="TruA/RsuA/RluB/E/F_N"/>
</dbReference>
<dbReference type="NCBIfam" id="TIGR00093">
    <property type="entry name" value="pseudouridine synthase"/>
    <property type="match status" value="1"/>
</dbReference>
<gene>
    <name evidence="5" type="ORF">UFOPK2658_01824</name>
    <name evidence="6" type="ORF">UFOPK2880_01842</name>
    <name evidence="7" type="ORF">UFOPK3004_01908</name>
    <name evidence="8" type="ORF">UFOPK3304_00205</name>
    <name evidence="9" type="ORF">UFOPK3494_00562</name>
    <name evidence="10" type="ORF">UFOPK4134_01277</name>
</gene>
<dbReference type="PROSITE" id="PS01149">
    <property type="entry name" value="PSI_RSU"/>
    <property type="match status" value="1"/>
</dbReference>
<dbReference type="EMBL" id="CAFBMF010000024">
    <property type="protein sequence ID" value="CAB4894009.1"/>
    <property type="molecule type" value="Genomic_DNA"/>
</dbReference>
<dbReference type="InterPro" id="IPR050343">
    <property type="entry name" value="RsuA_PseudoU_synthase"/>
</dbReference>
<comment type="similarity">
    <text evidence="1">Belongs to the pseudouridine synthase RsuA family.</text>
</comment>
<evidence type="ECO:0000313" key="5">
    <source>
        <dbReference type="EMBL" id="CAB4733334.1"/>
    </source>
</evidence>
<proteinExistence type="inferred from homology"/>
<keyword evidence="3" id="KW-0413">Isomerase</keyword>
<evidence type="ECO:0000313" key="8">
    <source>
        <dbReference type="EMBL" id="CAB4856662.1"/>
    </source>
</evidence>
<keyword evidence="2" id="KW-0694">RNA-binding</keyword>
<dbReference type="PROSITE" id="PS50889">
    <property type="entry name" value="S4"/>
    <property type="match status" value="1"/>
</dbReference>
<dbReference type="CDD" id="cd00165">
    <property type="entry name" value="S4"/>
    <property type="match status" value="1"/>
</dbReference>
<dbReference type="Gene3D" id="3.10.290.10">
    <property type="entry name" value="RNA-binding S4 domain"/>
    <property type="match status" value="1"/>
</dbReference>
<dbReference type="GO" id="GO:0009982">
    <property type="term" value="F:pseudouridine synthase activity"/>
    <property type="evidence" value="ECO:0007669"/>
    <property type="project" value="InterPro"/>
</dbReference>
<dbReference type="PANTHER" id="PTHR47683">
    <property type="entry name" value="PSEUDOURIDINE SYNTHASE FAMILY PROTEIN-RELATED"/>
    <property type="match status" value="1"/>
</dbReference>
<evidence type="ECO:0000313" key="9">
    <source>
        <dbReference type="EMBL" id="CAB4894009.1"/>
    </source>
</evidence>
<dbReference type="InterPro" id="IPR020103">
    <property type="entry name" value="PsdUridine_synth_cat_dom_sf"/>
</dbReference>